<protein>
    <submittedName>
        <fullName evidence="2">Transposase</fullName>
    </submittedName>
</protein>
<reference evidence="2 3" key="1">
    <citation type="journal article" date="2023" name="BMC Biol.">
        <title>The compact genome of the sponge Oopsacas minuta (Hexactinellida) is lacking key metazoan core genes.</title>
        <authorList>
            <person name="Santini S."/>
            <person name="Schenkelaars Q."/>
            <person name="Jourda C."/>
            <person name="Duchesne M."/>
            <person name="Belahbib H."/>
            <person name="Rocher C."/>
            <person name="Selva M."/>
            <person name="Riesgo A."/>
            <person name="Vervoort M."/>
            <person name="Leys S.P."/>
            <person name="Kodjabachian L."/>
            <person name="Le Bivic A."/>
            <person name="Borchiellini C."/>
            <person name="Claverie J.M."/>
            <person name="Renard E."/>
        </authorList>
    </citation>
    <scope>NUCLEOTIDE SEQUENCE [LARGE SCALE GENOMIC DNA]</scope>
    <source>
        <strain evidence="2">SPO-2</strain>
    </source>
</reference>
<sequence>MERERSAIVELFTKGHPSREILKILKLPLNKRKFVYRTIRRYKDTGKVEDRARSGRPCSVTTPSLGKVIAQRIRRNPRRSIRKMALDLKVSRCAMTKIVKRDLGMSSFKRKKVHFLPQLVKEKRVARCKGALGRYAVENLEKILFSDEKIFTIQEATNVQNDRILASSPSKVDEKFRYVSRIQNPKSVMVWAGVSKMGRTPLVFVPQGVKINSINYREMVLEPVLKNIGRDMFGGTSFVFQQDGAPAHTSNVTQSWLYDNFPGFITKEEWPPYSPDLNPMDYSVWSILETKARVNSHTSIKSLKKKLCQEWNKIPQKTLRAAIEALPDRITRVIQNEGGYIE</sequence>
<evidence type="ECO:0000259" key="1">
    <source>
        <dbReference type="Pfam" id="PF13358"/>
    </source>
</evidence>
<organism evidence="2 3">
    <name type="scientific">Oopsacas minuta</name>
    <dbReference type="NCBI Taxonomy" id="111878"/>
    <lineage>
        <taxon>Eukaryota</taxon>
        <taxon>Metazoa</taxon>
        <taxon>Porifera</taxon>
        <taxon>Hexactinellida</taxon>
        <taxon>Hexasterophora</taxon>
        <taxon>Lyssacinosida</taxon>
        <taxon>Leucopsacidae</taxon>
        <taxon>Oopsacas</taxon>
    </lineage>
</organism>
<dbReference type="InterPro" id="IPR009057">
    <property type="entry name" value="Homeodomain-like_sf"/>
</dbReference>
<dbReference type="Proteomes" id="UP001165289">
    <property type="component" value="Unassembled WGS sequence"/>
</dbReference>
<dbReference type="Pfam" id="PF13358">
    <property type="entry name" value="DDE_3"/>
    <property type="match status" value="1"/>
</dbReference>
<keyword evidence="3" id="KW-1185">Reference proteome</keyword>
<dbReference type="PANTHER" id="PTHR46068">
    <property type="entry name" value="PROTEIN CBG27172"/>
    <property type="match status" value="1"/>
</dbReference>
<evidence type="ECO:0000313" key="3">
    <source>
        <dbReference type="Proteomes" id="UP001165289"/>
    </source>
</evidence>
<comment type="caution">
    <text evidence="2">The sequence shown here is derived from an EMBL/GenBank/DDBJ whole genome shotgun (WGS) entry which is preliminary data.</text>
</comment>
<proteinExistence type="predicted"/>
<name>A0AAV7JGZ0_9METZ</name>
<dbReference type="SUPFAM" id="SSF46689">
    <property type="entry name" value="Homeodomain-like"/>
    <property type="match status" value="1"/>
</dbReference>
<accession>A0AAV7JGZ0</accession>
<dbReference type="Gene3D" id="3.30.420.10">
    <property type="entry name" value="Ribonuclease H-like superfamily/Ribonuclease H"/>
    <property type="match status" value="1"/>
</dbReference>
<feature type="domain" description="Tc1-like transposase DDE" evidence="1">
    <location>
        <begin position="157"/>
        <end position="304"/>
    </location>
</feature>
<dbReference type="PANTHER" id="PTHR46068:SF1">
    <property type="entry name" value="TRANSPOSASE IS30-LIKE HTH DOMAIN-CONTAINING PROTEIN"/>
    <property type="match status" value="1"/>
</dbReference>
<dbReference type="InterPro" id="IPR038717">
    <property type="entry name" value="Tc1-like_DDE_dom"/>
</dbReference>
<dbReference type="GO" id="GO:0003676">
    <property type="term" value="F:nucleic acid binding"/>
    <property type="evidence" value="ECO:0007669"/>
    <property type="project" value="InterPro"/>
</dbReference>
<dbReference type="AlphaFoldDB" id="A0AAV7JGZ0"/>
<dbReference type="EMBL" id="JAKMXF010000338">
    <property type="protein sequence ID" value="KAI6647711.1"/>
    <property type="molecule type" value="Genomic_DNA"/>
</dbReference>
<gene>
    <name evidence="2" type="ORF">LOD99_8552</name>
</gene>
<dbReference type="InterPro" id="IPR036397">
    <property type="entry name" value="RNaseH_sf"/>
</dbReference>
<evidence type="ECO:0000313" key="2">
    <source>
        <dbReference type="EMBL" id="KAI6647711.1"/>
    </source>
</evidence>